<dbReference type="OrthoDB" id="292752at2"/>
<keyword evidence="2" id="KW-1185">Reference proteome</keyword>
<sequence>MVERRFRGDVCVPMNCLRDSLAIPEAYAMKLPRVHSISVSEIITSFFVVASIAAAVSPASGQVRTKKPDRGVYRPPTLLSPADASADLLVEVPLEDASKFFATEEEMATRGSDQTVLRAQPRLKQVAHSDVILMSPQSTEVLSSPTIVDSGTWPTPMAESASGGGIIYEDAYAGNGEIYYDDSSMGCGGCGSQACDGFGCDSYGCDGYGQCGTLCWPWANSNIAFTPDRWFGSIELLLMFRSGDYLPPLLTTGPATANNPGQIGSPGTQILVGNAEYLADMTAGGRLTVGTWLDDCRSRSLVFRGWFAGDETFDFSADQNTLPVITRPFLNVTTGQAAAQDTQVIATPGLTTLGVANVNLSSEVAGADISVRQHAYSRFGGTVDVLYGYQYMRMAENLTTFSTSTADADNAAPLGSIISITDSFEAENEFHGGQLGMATRYREGCWSFHSLLKFAFGQLTRRSTLAGSTATSNGPTVVDPNGLLVRSTNDGTVTDHTFGWVPELDLSLGWHQFPRFDVTVGYHIVAMTDAIQTSGLIDPQLASNLAEPIADPLRPSPRMNDKTFYVHGIHFGLQYVY</sequence>
<evidence type="ECO:0000313" key="2">
    <source>
        <dbReference type="Proteomes" id="UP000319143"/>
    </source>
</evidence>
<protein>
    <submittedName>
        <fullName evidence="1">Uncharacterized protein</fullName>
    </submittedName>
</protein>
<dbReference type="Proteomes" id="UP000319143">
    <property type="component" value="Unassembled WGS sequence"/>
</dbReference>
<comment type="caution">
    <text evidence="1">The sequence shown here is derived from an EMBL/GenBank/DDBJ whole genome shotgun (WGS) entry which is preliminary data.</text>
</comment>
<evidence type="ECO:0000313" key="1">
    <source>
        <dbReference type="EMBL" id="TWU41070.1"/>
    </source>
</evidence>
<dbReference type="Pfam" id="PF07585">
    <property type="entry name" value="BBP7"/>
    <property type="match status" value="1"/>
</dbReference>
<proteinExistence type="predicted"/>
<dbReference type="EMBL" id="SJPV01000002">
    <property type="protein sequence ID" value="TWU41070.1"/>
    <property type="molecule type" value="Genomic_DNA"/>
</dbReference>
<accession>A0A5C6DWG2</accession>
<gene>
    <name evidence="1" type="ORF">Poly41_19070</name>
</gene>
<dbReference type="AlphaFoldDB" id="A0A5C6DWG2"/>
<reference evidence="1 2" key="1">
    <citation type="submission" date="2019-02" db="EMBL/GenBank/DDBJ databases">
        <title>Deep-cultivation of Planctomycetes and their phenomic and genomic characterization uncovers novel biology.</title>
        <authorList>
            <person name="Wiegand S."/>
            <person name="Jogler M."/>
            <person name="Boedeker C."/>
            <person name="Pinto D."/>
            <person name="Vollmers J."/>
            <person name="Rivas-Marin E."/>
            <person name="Kohn T."/>
            <person name="Peeters S.H."/>
            <person name="Heuer A."/>
            <person name="Rast P."/>
            <person name="Oberbeckmann S."/>
            <person name="Bunk B."/>
            <person name="Jeske O."/>
            <person name="Meyerdierks A."/>
            <person name="Storesund J.E."/>
            <person name="Kallscheuer N."/>
            <person name="Luecker S."/>
            <person name="Lage O.M."/>
            <person name="Pohl T."/>
            <person name="Merkel B.J."/>
            <person name="Hornburger P."/>
            <person name="Mueller R.-W."/>
            <person name="Bruemmer F."/>
            <person name="Labrenz M."/>
            <person name="Spormann A.M."/>
            <person name="Op Den Camp H."/>
            <person name="Overmann J."/>
            <person name="Amann R."/>
            <person name="Jetten M.S.M."/>
            <person name="Mascher T."/>
            <person name="Medema M.H."/>
            <person name="Devos D.P."/>
            <person name="Kaster A.-K."/>
            <person name="Ovreas L."/>
            <person name="Rohde M."/>
            <person name="Galperin M.Y."/>
            <person name="Jogler C."/>
        </authorList>
    </citation>
    <scope>NUCLEOTIDE SEQUENCE [LARGE SCALE GENOMIC DNA]</scope>
    <source>
        <strain evidence="1 2">Poly41</strain>
    </source>
</reference>
<name>A0A5C6DWG2_9BACT</name>
<organism evidence="1 2">
    <name type="scientific">Novipirellula artificiosorum</name>
    <dbReference type="NCBI Taxonomy" id="2528016"/>
    <lineage>
        <taxon>Bacteria</taxon>
        <taxon>Pseudomonadati</taxon>
        <taxon>Planctomycetota</taxon>
        <taxon>Planctomycetia</taxon>
        <taxon>Pirellulales</taxon>
        <taxon>Pirellulaceae</taxon>
        <taxon>Novipirellula</taxon>
    </lineage>
</organism>
<dbReference type="InterPro" id="IPR011446">
    <property type="entry name" value="BBP7"/>
</dbReference>